<dbReference type="AlphaFoldDB" id="A0A553WBV4"/>
<dbReference type="EMBL" id="VKKU01000002">
    <property type="protein sequence ID" value="TSB02175.1"/>
    <property type="molecule type" value="Genomic_DNA"/>
</dbReference>
<evidence type="ECO:0000313" key="3">
    <source>
        <dbReference type="EMBL" id="TSB02175.1"/>
    </source>
</evidence>
<evidence type="ECO:0000256" key="2">
    <source>
        <dbReference type="SAM" id="Phobius"/>
    </source>
</evidence>
<evidence type="ECO:0008006" key="5">
    <source>
        <dbReference type="Google" id="ProtNLM"/>
    </source>
</evidence>
<dbReference type="RefSeq" id="WP_143777393.1">
    <property type="nucleotide sequence ID" value="NZ_VKKU01000002.1"/>
</dbReference>
<dbReference type="OrthoDB" id="9959871at2"/>
<reference evidence="3 4" key="1">
    <citation type="submission" date="2019-07" db="EMBL/GenBank/DDBJ databases">
        <authorList>
            <person name="Park M."/>
        </authorList>
    </citation>
    <scope>NUCLEOTIDE SEQUENCE [LARGE SCALE GENOMIC DNA]</scope>
    <source>
        <strain evidence="3 4">KCTC32445</strain>
    </source>
</reference>
<gene>
    <name evidence="3" type="ORF">FOM92_13730</name>
</gene>
<keyword evidence="2" id="KW-0812">Transmembrane</keyword>
<sequence length="69" mass="7412">MTEKKTKTENEKWSTGAKVGAAVGSAALVAALLYAGRRSLTQKKGKLEPLSPEPELDVQTDNQPKIDTD</sequence>
<keyword evidence="4" id="KW-1185">Reference proteome</keyword>
<accession>A0A553WBV4</accession>
<protein>
    <recommendedName>
        <fullName evidence="5">Isopropylmalate isomerase</fullName>
    </recommendedName>
</protein>
<organism evidence="3 4">
    <name type="scientific">Sphingorhabdus contaminans</name>
    <dbReference type="NCBI Taxonomy" id="1343899"/>
    <lineage>
        <taxon>Bacteria</taxon>
        <taxon>Pseudomonadati</taxon>
        <taxon>Pseudomonadota</taxon>
        <taxon>Alphaproteobacteria</taxon>
        <taxon>Sphingomonadales</taxon>
        <taxon>Sphingomonadaceae</taxon>
        <taxon>Sphingorhabdus</taxon>
    </lineage>
</organism>
<evidence type="ECO:0000256" key="1">
    <source>
        <dbReference type="SAM" id="MobiDB-lite"/>
    </source>
</evidence>
<dbReference type="Proteomes" id="UP000320160">
    <property type="component" value="Unassembled WGS sequence"/>
</dbReference>
<keyword evidence="2" id="KW-0472">Membrane</keyword>
<proteinExistence type="predicted"/>
<keyword evidence="2" id="KW-1133">Transmembrane helix</keyword>
<evidence type="ECO:0000313" key="4">
    <source>
        <dbReference type="Proteomes" id="UP000320160"/>
    </source>
</evidence>
<feature type="region of interest" description="Disordered" evidence="1">
    <location>
        <begin position="41"/>
        <end position="69"/>
    </location>
</feature>
<name>A0A553WBV4_9SPHN</name>
<feature type="transmembrane region" description="Helical" evidence="2">
    <location>
        <begin position="19"/>
        <end position="36"/>
    </location>
</feature>
<comment type="caution">
    <text evidence="3">The sequence shown here is derived from an EMBL/GenBank/DDBJ whole genome shotgun (WGS) entry which is preliminary data.</text>
</comment>